<dbReference type="Proteomes" id="UP000465846">
    <property type="component" value="Chromosome"/>
</dbReference>
<organism evidence="3 4">
    <name type="scientific">Halogeometricum borinquense</name>
    <dbReference type="NCBI Taxonomy" id="60847"/>
    <lineage>
        <taxon>Archaea</taxon>
        <taxon>Methanobacteriati</taxon>
        <taxon>Methanobacteriota</taxon>
        <taxon>Stenosarchaea group</taxon>
        <taxon>Halobacteria</taxon>
        <taxon>Halobacteriales</taxon>
        <taxon>Haloferacaceae</taxon>
        <taxon>Halogeometricum</taxon>
    </lineage>
</organism>
<feature type="transmembrane region" description="Helical" evidence="1">
    <location>
        <begin position="38"/>
        <end position="60"/>
    </location>
</feature>
<keyword evidence="1" id="KW-0472">Membrane</keyword>
<dbReference type="AlphaFoldDB" id="A0A482TSM9"/>
<dbReference type="EMBL" id="RZHH01000002">
    <property type="protein sequence ID" value="RYJ15009.1"/>
    <property type="molecule type" value="Genomic_DNA"/>
</dbReference>
<evidence type="ECO:0000313" key="3">
    <source>
        <dbReference type="EMBL" id="RYJ15009.1"/>
    </source>
</evidence>
<reference evidence="2 5" key="2">
    <citation type="submission" date="2020-02" db="EMBL/GenBank/DDBJ databases">
        <title>Whole genome sequence of Halogeometricum borinquense strain wsp4.</title>
        <authorList>
            <person name="Verma D.K."/>
            <person name="Gopal K."/>
            <person name="Prasad E.S."/>
        </authorList>
    </citation>
    <scope>NUCLEOTIDE SEQUENCE [LARGE SCALE GENOMIC DNA]</scope>
    <source>
        <strain evidence="5">wsp4</strain>
        <strain evidence="2">Wsp4</strain>
    </source>
</reference>
<dbReference type="GeneID" id="9994738"/>
<evidence type="ECO:0000313" key="2">
    <source>
        <dbReference type="EMBL" id="QIB75731.1"/>
    </source>
</evidence>
<protein>
    <submittedName>
        <fullName evidence="3">Uncharacterized protein</fullName>
    </submittedName>
</protein>
<keyword evidence="1" id="KW-0812">Transmembrane</keyword>
<reference evidence="3 4" key="1">
    <citation type="submission" date="2018-12" db="EMBL/GenBank/DDBJ databases">
        <title>Genome analysis provides insights into bioremediation potentialities of Halogeometricum borinquense strain N11.</title>
        <authorList>
            <person name="Najjari A."/>
            <person name="Youssef N."/>
            <person name="Fhoula I."/>
            <person name="Ben Dhia O."/>
            <person name="Mahjoubi M."/>
            <person name="Ouzari H.I."/>
            <person name="Cherif A."/>
        </authorList>
    </citation>
    <scope>NUCLEOTIDE SEQUENCE [LARGE SCALE GENOMIC DNA]</scope>
    <source>
        <strain evidence="3 4">N11</strain>
    </source>
</reference>
<name>A0A482TSM9_9EURY</name>
<accession>A0A482TSM9</accession>
<evidence type="ECO:0000313" key="4">
    <source>
        <dbReference type="Proteomes" id="UP000294028"/>
    </source>
</evidence>
<evidence type="ECO:0000313" key="5">
    <source>
        <dbReference type="Proteomes" id="UP000465846"/>
    </source>
</evidence>
<evidence type="ECO:0000256" key="1">
    <source>
        <dbReference type="SAM" id="Phobius"/>
    </source>
</evidence>
<gene>
    <name evidence="3" type="ORF">ELS19_14325</name>
    <name evidence="2" type="ORF">G3I44_16445</name>
</gene>
<dbReference type="Proteomes" id="UP000294028">
    <property type="component" value="Unassembled WGS sequence"/>
</dbReference>
<proteinExistence type="predicted"/>
<sequence length="77" mass="7986">MTVTHYDVVEGRIALSLMLGLLAVALLAHLIVSSPVSFLPALIALGGLAVLTIQNGLIYLSQVVGSEKNEAEGTEIA</sequence>
<keyword evidence="1" id="KW-1133">Transmembrane helix</keyword>
<dbReference type="RefSeq" id="WP_006055044.1">
    <property type="nucleotide sequence ID" value="NZ_CP048739.1"/>
</dbReference>
<dbReference type="EMBL" id="CP048739">
    <property type="protein sequence ID" value="QIB75731.1"/>
    <property type="molecule type" value="Genomic_DNA"/>
</dbReference>
<feature type="transmembrane region" description="Helical" evidence="1">
    <location>
        <begin position="12"/>
        <end position="32"/>
    </location>
</feature>